<name>A0A0N7M4A7_9RHOB</name>
<dbReference type="CDD" id="cd07302">
    <property type="entry name" value="CHD"/>
    <property type="match status" value="1"/>
</dbReference>
<dbReference type="PROSITE" id="PS50125">
    <property type="entry name" value="GUANYLATE_CYCLASE_2"/>
    <property type="match status" value="1"/>
</dbReference>
<dbReference type="STRING" id="1396826.PHA8399_01222"/>
<dbReference type="GO" id="GO:0006171">
    <property type="term" value="P:cAMP biosynthetic process"/>
    <property type="evidence" value="ECO:0007669"/>
    <property type="project" value="TreeGrafter"/>
</dbReference>
<protein>
    <submittedName>
        <fullName evidence="2">Adenylate cyclase 1</fullName>
        <ecNumber evidence="2">4.6.1.1</ecNumber>
    </submittedName>
</protein>
<dbReference type="GO" id="GO:0004016">
    <property type="term" value="F:adenylate cyclase activity"/>
    <property type="evidence" value="ECO:0007669"/>
    <property type="project" value="UniProtKB-EC"/>
</dbReference>
<proteinExistence type="predicted"/>
<gene>
    <name evidence="2" type="primary">cyaA_2</name>
    <name evidence="2" type="ORF">PHA8399_01222</name>
</gene>
<dbReference type="InterPro" id="IPR007361">
    <property type="entry name" value="DUF427"/>
</dbReference>
<accession>A0A0N7M4A7</accession>
<dbReference type="RefSeq" id="WP_058285281.1">
    <property type="nucleotide sequence ID" value="NZ_CYSR01000011.1"/>
</dbReference>
<dbReference type="AlphaFoldDB" id="A0A0N7M4A7"/>
<dbReference type="InterPro" id="IPR038694">
    <property type="entry name" value="DUF427_sf"/>
</dbReference>
<keyword evidence="2" id="KW-0456">Lyase</keyword>
<dbReference type="PANTHER" id="PTHR43081">
    <property type="entry name" value="ADENYLATE CYCLASE, TERMINAL-DIFFERENTIATION SPECIFIC-RELATED"/>
    <property type="match status" value="1"/>
</dbReference>
<dbReference type="InterPro" id="IPR050697">
    <property type="entry name" value="Adenylyl/Guanylyl_Cyclase_3/4"/>
</dbReference>
<reference evidence="2 3" key="1">
    <citation type="submission" date="2015-09" db="EMBL/GenBank/DDBJ databases">
        <authorList>
            <consortium name="Swine Surveillance"/>
        </authorList>
    </citation>
    <scope>NUCLEOTIDE SEQUENCE [LARGE SCALE GENOMIC DNA]</scope>
    <source>
        <strain evidence="2 3">CECT 8399</strain>
    </source>
</reference>
<dbReference type="EC" id="4.6.1.1" evidence="2"/>
<evidence type="ECO:0000313" key="2">
    <source>
        <dbReference type="EMBL" id="CUH99106.1"/>
    </source>
</evidence>
<dbReference type="EMBL" id="CYSR01000011">
    <property type="protein sequence ID" value="CUH99106.1"/>
    <property type="molecule type" value="Genomic_DNA"/>
</dbReference>
<dbReference type="Gene3D" id="2.170.150.40">
    <property type="entry name" value="Domain of unknown function (DUF427)"/>
    <property type="match status" value="1"/>
</dbReference>
<feature type="domain" description="Guanylate cyclase" evidence="1">
    <location>
        <begin position="341"/>
        <end position="470"/>
    </location>
</feature>
<dbReference type="Proteomes" id="UP000051326">
    <property type="component" value="Unassembled WGS sequence"/>
</dbReference>
<dbReference type="SUPFAM" id="SSF55073">
    <property type="entry name" value="Nucleotide cyclase"/>
    <property type="match status" value="1"/>
</dbReference>
<sequence>MDAQVQTGTRGYGIVVEPLHGQVTARRNGIILAQSTRAKVMYETRLPPAVYFPAEDVTVPLSPHTALQTFCPFKGTASYRDILLPGDRVPNGVWAYEDAMPEAAAISGHIGFMPGAEAEFDLGRNTVEMPDYGNISGPVIDWLLRDASLVPTPEELTAALAEKLVEQGIYLSRLSVMAWSLHPLIAGKNYIWQRKTGEVTTYAPSYEIHDHPAYRNSPLRHVSNGLGGVRHRLDACCSDDAFPILEDLRKEGATDYVAMPLRFSDGRINVLTLTSAHPNGFSTANLGLIFECSGVIARYYEIFMQRENAQSLLETYVGKRTGARVLGGEIRRGDGDEIDAAIMFCDLRGSTRLEEQLGRQDYIALLNQFFETASTIVHDHGGEVLKFIGDAVLAVFPAGSDPEQARTQALNSARAIVARLEKIAGEEDGHRCEAAIGIAYGRVTYGNVGSRERLDFTVIGQAANIAARLGDYGKTVNHPVVVSCDILSDPSHGIPLGAVSLHNVSQPVTCFAIPARPAPQAAAE</sequence>
<dbReference type="InterPro" id="IPR029787">
    <property type="entry name" value="Nucleotide_cyclase"/>
</dbReference>
<dbReference type="Pfam" id="PF04248">
    <property type="entry name" value="NTP_transf_9"/>
    <property type="match status" value="1"/>
</dbReference>
<dbReference type="InterPro" id="IPR001054">
    <property type="entry name" value="A/G_cyclase"/>
</dbReference>
<dbReference type="Gene3D" id="3.30.70.1230">
    <property type="entry name" value="Nucleotide cyclase"/>
    <property type="match status" value="1"/>
</dbReference>
<organism evidence="2 3">
    <name type="scientific">Leisingera aquaemixtae</name>
    <dbReference type="NCBI Taxonomy" id="1396826"/>
    <lineage>
        <taxon>Bacteria</taxon>
        <taxon>Pseudomonadati</taxon>
        <taxon>Pseudomonadota</taxon>
        <taxon>Alphaproteobacteria</taxon>
        <taxon>Rhodobacterales</taxon>
        <taxon>Roseobacteraceae</taxon>
        <taxon>Leisingera</taxon>
    </lineage>
</organism>
<evidence type="ECO:0000313" key="3">
    <source>
        <dbReference type="Proteomes" id="UP000051326"/>
    </source>
</evidence>
<evidence type="ECO:0000259" key="1">
    <source>
        <dbReference type="PROSITE" id="PS50125"/>
    </source>
</evidence>
<dbReference type="PANTHER" id="PTHR43081:SF11">
    <property type="entry name" value="BLR2264 PROTEIN"/>
    <property type="match status" value="1"/>
</dbReference>
<dbReference type="SMART" id="SM00044">
    <property type="entry name" value="CYCc"/>
    <property type="match status" value="1"/>
</dbReference>
<dbReference type="GO" id="GO:0035556">
    <property type="term" value="P:intracellular signal transduction"/>
    <property type="evidence" value="ECO:0007669"/>
    <property type="project" value="InterPro"/>
</dbReference>
<dbReference type="Pfam" id="PF00211">
    <property type="entry name" value="Guanylate_cyc"/>
    <property type="match status" value="1"/>
</dbReference>